<evidence type="ECO:0000313" key="3">
    <source>
        <dbReference type="Proteomes" id="UP000005239"/>
    </source>
</evidence>
<accession>A0A2A6BXJ9</accession>
<reference evidence="3" key="1">
    <citation type="journal article" date="2008" name="Nat. Genet.">
        <title>The Pristionchus pacificus genome provides a unique perspective on nematode lifestyle and parasitism.</title>
        <authorList>
            <person name="Dieterich C."/>
            <person name="Clifton S.W."/>
            <person name="Schuster L.N."/>
            <person name="Chinwalla A."/>
            <person name="Delehaunty K."/>
            <person name="Dinkelacker I."/>
            <person name="Fulton L."/>
            <person name="Fulton R."/>
            <person name="Godfrey J."/>
            <person name="Minx P."/>
            <person name="Mitreva M."/>
            <person name="Roeseler W."/>
            <person name="Tian H."/>
            <person name="Witte H."/>
            <person name="Yang S.P."/>
            <person name="Wilson R.K."/>
            <person name="Sommer R.J."/>
        </authorList>
    </citation>
    <scope>NUCLEOTIDE SEQUENCE [LARGE SCALE GENOMIC DNA]</scope>
    <source>
        <strain evidence="3">PS312</strain>
    </source>
</reference>
<proteinExistence type="predicted"/>
<name>A0A2A6BXJ9_PRIPA</name>
<dbReference type="AlphaFoldDB" id="A0A2A6BXJ9"/>
<evidence type="ECO:0000256" key="1">
    <source>
        <dbReference type="SAM" id="MobiDB-lite"/>
    </source>
</evidence>
<organism evidence="2 3">
    <name type="scientific">Pristionchus pacificus</name>
    <name type="common">Parasitic nematode worm</name>
    <dbReference type="NCBI Taxonomy" id="54126"/>
    <lineage>
        <taxon>Eukaryota</taxon>
        <taxon>Metazoa</taxon>
        <taxon>Ecdysozoa</taxon>
        <taxon>Nematoda</taxon>
        <taxon>Chromadorea</taxon>
        <taxon>Rhabditida</taxon>
        <taxon>Rhabditina</taxon>
        <taxon>Diplogasteromorpha</taxon>
        <taxon>Diplogasteroidea</taxon>
        <taxon>Neodiplogasteridae</taxon>
        <taxon>Pristionchus</taxon>
    </lineage>
</organism>
<reference evidence="2" key="2">
    <citation type="submission" date="2022-06" db="UniProtKB">
        <authorList>
            <consortium name="EnsemblMetazoa"/>
        </authorList>
    </citation>
    <scope>IDENTIFICATION</scope>
    <source>
        <strain evidence="2">PS312</strain>
    </source>
</reference>
<dbReference type="EnsemblMetazoa" id="PPA11613.1">
    <property type="protein sequence ID" value="PPA11613.1"/>
    <property type="gene ID" value="WBGene00101167"/>
</dbReference>
<accession>A0A8R1UAX9</accession>
<dbReference type="Proteomes" id="UP000005239">
    <property type="component" value="Unassembled WGS sequence"/>
</dbReference>
<feature type="compositionally biased region" description="Polar residues" evidence="1">
    <location>
        <begin position="36"/>
        <end position="45"/>
    </location>
</feature>
<gene>
    <name evidence="2" type="primary">WBGene00101167</name>
</gene>
<sequence length="65" mass="7255">MKINRFQRRSSETTGPIRGISLRRRRNHTDRARWTDYTSSRTSARATIDSAANLPSSAGAPSGLH</sequence>
<protein>
    <submittedName>
        <fullName evidence="2">Uncharacterized protein</fullName>
    </submittedName>
</protein>
<evidence type="ECO:0000313" key="2">
    <source>
        <dbReference type="EnsemblMetazoa" id="PPA11613.1"/>
    </source>
</evidence>
<feature type="region of interest" description="Disordered" evidence="1">
    <location>
        <begin position="1"/>
        <end position="65"/>
    </location>
</feature>
<keyword evidence="3" id="KW-1185">Reference proteome</keyword>